<dbReference type="PANTHER" id="PTHR12526">
    <property type="entry name" value="GLYCOSYLTRANSFERASE"/>
    <property type="match status" value="1"/>
</dbReference>
<evidence type="ECO:0000313" key="4">
    <source>
        <dbReference type="Proteomes" id="UP001519307"/>
    </source>
</evidence>
<dbReference type="Proteomes" id="UP001519307">
    <property type="component" value="Unassembled WGS sequence"/>
</dbReference>
<keyword evidence="4" id="KW-1185">Reference proteome</keyword>
<organism evidence="3 4">
    <name type="scientific">Clostridium algifaecis</name>
    <dbReference type="NCBI Taxonomy" id="1472040"/>
    <lineage>
        <taxon>Bacteria</taxon>
        <taxon>Bacillati</taxon>
        <taxon>Bacillota</taxon>
        <taxon>Clostridia</taxon>
        <taxon>Eubacteriales</taxon>
        <taxon>Clostridiaceae</taxon>
        <taxon>Clostridium</taxon>
    </lineage>
</organism>
<feature type="domain" description="Glycosyl transferase family 1" evidence="1">
    <location>
        <begin position="184"/>
        <end position="352"/>
    </location>
</feature>
<accession>A0ABS4KPL8</accession>
<dbReference type="SUPFAM" id="SSF53756">
    <property type="entry name" value="UDP-Glycosyltransferase/glycogen phosphorylase"/>
    <property type="match status" value="1"/>
</dbReference>
<comment type="caution">
    <text evidence="3">The sequence shown here is derived from an EMBL/GenBank/DDBJ whole genome shotgun (WGS) entry which is preliminary data.</text>
</comment>
<protein>
    <submittedName>
        <fullName evidence="3">Glycosyltransferase involved in cell wall biosynthesis</fullName>
    </submittedName>
</protein>
<dbReference type="InterPro" id="IPR001296">
    <property type="entry name" value="Glyco_trans_1"/>
</dbReference>
<dbReference type="RefSeq" id="WP_209700388.1">
    <property type="nucleotide sequence ID" value="NZ_JAGGLM010000001.1"/>
</dbReference>
<name>A0ABS4KPL8_9CLOT</name>
<evidence type="ECO:0000313" key="3">
    <source>
        <dbReference type="EMBL" id="MBP2031421.1"/>
    </source>
</evidence>
<feature type="domain" description="Glycosyltransferase subfamily 4-like N-terminal" evidence="2">
    <location>
        <begin position="58"/>
        <end position="167"/>
    </location>
</feature>
<evidence type="ECO:0000259" key="2">
    <source>
        <dbReference type="Pfam" id="PF13439"/>
    </source>
</evidence>
<gene>
    <name evidence="3" type="ORF">J2Z42_000086</name>
</gene>
<dbReference type="Pfam" id="PF00534">
    <property type="entry name" value="Glycos_transf_1"/>
    <property type="match status" value="1"/>
</dbReference>
<dbReference type="InterPro" id="IPR028098">
    <property type="entry name" value="Glyco_trans_4-like_N"/>
</dbReference>
<evidence type="ECO:0000259" key="1">
    <source>
        <dbReference type="Pfam" id="PF00534"/>
    </source>
</evidence>
<dbReference type="PANTHER" id="PTHR12526:SF572">
    <property type="entry name" value="BLL5144 PROTEIN"/>
    <property type="match status" value="1"/>
</dbReference>
<proteinExistence type="predicted"/>
<dbReference type="CDD" id="cd03822">
    <property type="entry name" value="GT4_mannosyltransferase-like"/>
    <property type="match status" value="1"/>
</dbReference>
<dbReference type="EMBL" id="JAGGLM010000001">
    <property type="protein sequence ID" value="MBP2031421.1"/>
    <property type="molecule type" value="Genomic_DNA"/>
</dbReference>
<dbReference type="Gene3D" id="3.40.50.2000">
    <property type="entry name" value="Glycogen Phosphorylase B"/>
    <property type="match status" value="2"/>
</dbReference>
<sequence>MGKNIAFLSTYPPRQCGIATFTEDLVKNLKINYPLNSYKIIAINDKKYNYNNDVSFNLNQFDKDDYKKLSDKINNSDIDLIVIEHEYGIYGGAAGEYLLDFIKNLKVPFVTTLHTTLSKPDEKQKYILTTLGSQSKKVIIMAKNSKKILKNVYNIPENKICVIHHGVPDILSENARSLKEKFGYKNRSVISTFGLLSPGKGIEYAIEAISKVSIKHPEVLYLILGKTHPCIKEEYGEKYRDSLEEMVEKLNIKNNIQFVNRYLTKTEIVNYLNLSDIYLTPYLGKEQAVSGTLAYAAGYGKAIVSTPYRYAREMLKDNRGLLAEFKDSGSLYKAIEFLLDNPSKRKEIEKNMLKVGITMRWSYVSQKYENLFLDVIKNSDYSIQAV</sequence>
<dbReference type="Pfam" id="PF13439">
    <property type="entry name" value="Glyco_transf_4"/>
    <property type="match status" value="1"/>
</dbReference>
<reference evidence="3 4" key="1">
    <citation type="submission" date="2021-03" db="EMBL/GenBank/DDBJ databases">
        <title>Genomic Encyclopedia of Type Strains, Phase IV (KMG-IV): sequencing the most valuable type-strain genomes for metagenomic binning, comparative biology and taxonomic classification.</title>
        <authorList>
            <person name="Goeker M."/>
        </authorList>
    </citation>
    <scope>NUCLEOTIDE SEQUENCE [LARGE SCALE GENOMIC DNA]</scope>
    <source>
        <strain evidence="3 4">DSM 28783</strain>
    </source>
</reference>